<evidence type="ECO:0000313" key="3">
    <source>
        <dbReference type="EMBL" id="EES52043.1"/>
    </source>
</evidence>
<dbReference type="Proteomes" id="UP000009374">
    <property type="component" value="Unassembled WGS sequence"/>
</dbReference>
<protein>
    <recommendedName>
        <fullName evidence="2">Fibronectin type-III domain-containing protein</fullName>
    </recommendedName>
</protein>
<feature type="region of interest" description="Disordered" evidence="1">
    <location>
        <begin position="49"/>
        <end position="87"/>
    </location>
</feature>
<dbReference type="SUPFAM" id="SSF49265">
    <property type="entry name" value="Fibronectin type III"/>
    <property type="match status" value="1"/>
</dbReference>
<evidence type="ECO:0000259" key="2">
    <source>
        <dbReference type="PROSITE" id="PS50853"/>
    </source>
</evidence>
<dbReference type="InterPro" id="IPR036116">
    <property type="entry name" value="FN3_sf"/>
</dbReference>
<evidence type="ECO:0000256" key="1">
    <source>
        <dbReference type="SAM" id="MobiDB-lite"/>
    </source>
</evidence>
<evidence type="ECO:0000313" key="4">
    <source>
        <dbReference type="Proteomes" id="UP000009374"/>
    </source>
</evidence>
<feature type="compositionally biased region" description="Polar residues" evidence="1">
    <location>
        <begin position="76"/>
        <end position="86"/>
    </location>
</feature>
<dbReference type="InterPro" id="IPR003961">
    <property type="entry name" value="FN3_dom"/>
</dbReference>
<feature type="domain" description="Fibronectin type-III" evidence="2">
    <location>
        <begin position="74"/>
        <end position="176"/>
    </location>
</feature>
<organism evidence="3 4">
    <name type="scientific">Leptospirillum ferrodiazotrophum</name>
    <dbReference type="NCBI Taxonomy" id="412449"/>
    <lineage>
        <taxon>Bacteria</taxon>
        <taxon>Pseudomonadati</taxon>
        <taxon>Nitrospirota</taxon>
        <taxon>Nitrospiria</taxon>
        <taxon>Nitrospirales</taxon>
        <taxon>Nitrospiraceae</taxon>
        <taxon>Leptospirillum</taxon>
    </lineage>
</organism>
<reference evidence="3 4" key="1">
    <citation type="journal article" date="2009" name="Appl. Environ. Microbiol.">
        <title>Community genomic and proteomic analyses of chemoautotrophic iron-oxidizing "Leptospirillum rubarum" (Group II) and "Leptospirillum ferrodiazotrophum" (Group III) bacteria in acid mine drainage biofilms.</title>
        <authorList>
            <person name="Goltsman D.S."/>
            <person name="Denef V.J."/>
            <person name="Singer S.W."/>
            <person name="VerBerkmoes N.C."/>
            <person name="Lefsrud M."/>
            <person name="Mueller R.S."/>
            <person name="Dick G.J."/>
            <person name="Sun C.L."/>
            <person name="Wheeler K.E."/>
            <person name="Zemla A."/>
            <person name="Baker B.J."/>
            <person name="Hauser L."/>
            <person name="Land M."/>
            <person name="Shah M.B."/>
            <person name="Thelen M.P."/>
            <person name="Hettich R.L."/>
            <person name="Banfield J.F."/>
        </authorList>
    </citation>
    <scope>NUCLEOTIDE SEQUENCE [LARGE SCALE GENOMIC DNA]</scope>
</reference>
<accession>C6HZ32</accession>
<dbReference type="PROSITE" id="PS50853">
    <property type="entry name" value="FN3"/>
    <property type="match status" value="1"/>
</dbReference>
<dbReference type="PROSITE" id="PS51257">
    <property type="entry name" value="PROKAR_LIPOPROTEIN"/>
    <property type="match status" value="1"/>
</dbReference>
<dbReference type="EMBL" id="GG693880">
    <property type="protein sequence ID" value="EES52043.1"/>
    <property type="molecule type" value="Genomic_DNA"/>
</dbReference>
<sequence length="180" mass="19131">MKGRGLRRRLSGSLTFLTLLLLGLSSCDSSIFNNPHGLLGGLFSSGSSTSGSGSGSHSSGNSSSSSSNTTESFSSASPQVNTSKGSSFGVRLDPPSFSHVVPLSEGDGIYLQWRRVDNASDYLVYDGNRLIKDVPQTHTRIMGLLPCTGYAFRIYSSNGKRVSRHGLLVRVHTRGCLTSP</sequence>
<proteinExistence type="predicted"/>
<name>C6HZ32_9BACT</name>
<dbReference type="AlphaFoldDB" id="C6HZ32"/>
<feature type="compositionally biased region" description="Low complexity" evidence="1">
    <location>
        <begin position="49"/>
        <end position="75"/>
    </location>
</feature>
<keyword evidence="4" id="KW-1185">Reference proteome</keyword>
<gene>
    <name evidence="3" type="ORF">UBAL3_94530009</name>
</gene>